<feature type="transmembrane region" description="Helical" evidence="2">
    <location>
        <begin position="56"/>
        <end position="76"/>
    </location>
</feature>
<feature type="region of interest" description="Disordered" evidence="1">
    <location>
        <begin position="711"/>
        <end position="741"/>
    </location>
</feature>
<evidence type="ECO:0000313" key="3">
    <source>
        <dbReference type="EMBL" id="MBD2186832.1"/>
    </source>
</evidence>
<evidence type="ECO:0000256" key="2">
    <source>
        <dbReference type="SAM" id="Phobius"/>
    </source>
</evidence>
<feature type="transmembrane region" description="Helical" evidence="2">
    <location>
        <begin position="150"/>
        <end position="170"/>
    </location>
</feature>
<dbReference type="Proteomes" id="UP000642094">
    <property type="component" value="Unassembled WGS sequence"/>
</dbReference>
<feature type="region of interest" description="Disordered" evidence="1">
    <location>
        <begin position="663"/>
        <end position="684"/>
    </location>
</feature>
<feature type="compositionally biased region" description="Basic and acidic residues" evidence="1">
    <location>
        <begin position="800"/>
        <end position="811"/>
    </location>
</feature>
<dbReference type="EMBL" id="JACJQB010000002">
    <property type="protein sequence ID" value="MBD2186832.1"/>
    <property type="molecule type" value="Genomic_DNA"/>
</dbReference>
<proteinExistence type="predicted"/>
<comment type="caution">
    <text evidence="3">The sequence shown here is derived from an EMBL/GenBank/DDBJ whole genome shotgun (WGS) entry which is preliminary data.</text>
</comment>
<gene>
    <name evidence="3" type="ORF">H6F41_01580</name>
</gene>
<keyword evidence="4" id="KW-1185">Reference proteome</keyword>
<evidence type="ECO:0000313" key="4">
    <source>
        <dbReference type="Proteomes" id="UP000642094"/>
    </source>
</evidence>
<sequence length="811" mass="89520">MTSPNSTEPNSKISLDSPDSRNNPFIWSNIALLAAVPWLLALSMAGLAVGDPVFPAWFEILLLGAPAIAVVTWLQWQQPFFPFSLWFLAKPADSLSERERQVLSLVKQSRNGWYTTGWIAASVAFVTGVIFCRIYLSAPLAQTIAPFPMGLRLFGIVWAEIFFFLSNVLLQAGISALRVKLTPESELANLSPFAVEKVKNSFTSIGWQSPQLLKFLENDQVEEQVVSNDLPKVEDSAQPEVMQPEVIDEQQDAQDAGESEETLPDSSEPAEVIAESESSDLEVSAEVYEEVSEIAIANLHTEESNEEVSEIAIAEFAEVDQVAEETEQIIEVSYDLADQTDASEEILVSELAEVEPEQLVTASDSEELEPITEVELSPESNEIITDVISDQPEIEEIQDLDTTQVFTEAEHLATVVDHPEVEAEPIETAAEITEEVVTETQELEINQESESLTDEEPEVVATIEEEFIETTQAINESNEEVIVALEDTEEPIAKFEEEVIVAIEDSEPIAENVDQELEVIFTAEDTESINESEEEVIVAIETSEEEIIEEKVIAAIADAETTTKSEEELIVSIEDAKPIAENIEDVLETATEAEQEQEQTETTPENLVDEPIVDSSEPLEIAETMEENIADEQPQIDTAVENALMEFDINTVAKENKKTLGFAKKTRKAGSPQKKKGFGKSIKSSDDEILNAPEAIAIAEETAAIAEPVINEVEQSNDSDNADNLATPTETPVEEIAEAQKKSPKYLVEEFLVDKFLARLEELNNPDKDNKNTQVGNSEPVNTSEPPTQNNDEFADLEALIDRKSSLEDSE</sequence>
<feature type="compositionally biased region" description="Acidic residues" evidence="1">
    <location>
        <begin position="249"/>
        <end position="263"/>
    </location>
</feature>
<evidence type="ECO:0000256" key="1">
    <source>
        <dbReference type="SAM" id="MobiDB-lite"/>
    </source>
</evidence>
<keyword evidence="2" id="KW-1133">Transmembrane helix</keyword>
<feature type="transmembrane region" description="Helical" evidence="2">
    <location>
        <begin position="25"/>
        <end position="49"/>
    </location>
</feature>
<feature type="region of interest" description="Disordered" evidence="1">
    <location>
        <begin position="249"/>
        <end position="282"/>
    </location>
</feature>
<dbReference type="InterPro" id="IPR049610">
    <property type="entry name" value="LCTMP-like"/>
</dbReference>
<organism evidence="3 4">
    <name type="scientific">Pseudanabaena mucicola FACHB-723</name>
    <dbReference type="NCBI Taxonomy" id="2692860"/>
    <lineage>
        <taxon>Bacteria</taxon>
        <taxon>Bacillati</taxon>
        <taxon>Cyanobacteriota</taxon>
        <taxon>Cyanophyceae</taxon>
        <taxon>Pseudanabaenales</taxon>
        <taxon>Pseudanabaenaceae</taxon>
        <taxon>Pseudanabaena</taxon>
    </lineage>
</organism>
<accession>A0ABR7ZSQ2</accession>
<name>A0ABR7ZSQ2_9CYAN</name>
<keyword evidence="2" id="KW-0472">Membrane</keyword>
<dbReference type="NCBIfam" id="NF033183">
    <property type="entry name" value="colliding_TM"/>
    <property type="match status" value="1"/>
</dbReference>
<protein>
    <submittedName>
        <fullName evidence="3">Low-complexity tail membrane protein</fullName>
    </submittedName>
</protein>
<feature type="compositionally biased region" description="Polar residues" evidence="1">
    <location>
        <begin position="772"/>
        <end position="792"/>
    </location>
</feature>
<feature type="region of interest" description="Disordered" evidence="1">
    <location>
        <begin position="762"/>
        <end position="811"/>
    </location>
</feature>
<feature type="compositionally biased region" description="Basic residues" evidence="1">
    <location>
        <begin position="664"/>
        <end position="678"/>
    </location>
</feature>
<reference evidence="3 4" key="1">
    <citation type="journal article" date="2020" name="ISME J.">
        <title>Comparative genomics reveals insights into cyanobacterial evolution and habitat adaptation.</title>
        <authorList>
            <person name="Chen M.Y."/>
            <person name="Teng W.K."/>
            <person name="Zhao L."/>
            <person name="Hu C.X."/>
            <person name="Zhou Y.K."/>
            <person name="Han B.P."/>
            <person name="Song L.R."/>
            <person name="Shu W.S."/>
        </authorList>
    </citation>
    <scope>NUCLEOTIDE SEQUENCE [LARGE SCALE GENOMIC DNA]</scope>
    <source>
        <strain evidence="3 4">FACHB-723</strain>
    </source>
</reference>
<keyword evidence="2" id="KW-0812">Transmembrane</keyword>
<feature type="compositionally biased region" description="Basic and acidic residues" evidence="1">
    <location>
        <begin position="762"/>
        <end position="771"/>
    </location>
</feature>
<feature type="transmembrane region" description="Helical" evidence="2">
    <location>
        <begin position="118"/>
        <end position="138"/>
    </location>
</feature>
<dbReference type="RefSeq" id="WP_190401729.1">
    <property type="nucleotide sequence ID" value="NZ_JACJQB010000002.1"/>
</dbReference>